<evidence type="ECO:0000256" key="1">
    <source>
        <dbReference type="SAM" id="MobiDB-lite"/>
    </source>
</evidence>
<protein>
    <submittedName>
        <fullName evidence="2">Uncharacterized protein</fullName>
    </submittedName>
</protein>
<accession>A0A3N6Q446</accession>
<organism evidence="2 3">
    <name type="scientific">Brassica cretica</name>
    <name type="common">Mustard</name>
    <dbReference type="NCBI Taxonomy" id="69181"/>
    <lineage>
        <taxon>Eukaryota</taxon>
        <taxon>Viridiplantae</taxon>
        <taxon>Streptophyta</taxon>
        <taxon>Embryophyta</taxon>
        <taxon>Tracheophyta</taxon>
        <taxon>Spermatophyta</taxon>
        <taxon>Magnoliopsida</taxon>
        <taxon>eudicotyledons</taxon>
        <taxon>Gunneridae</taxon>
        <taxon>Pentapetalae</taxon>
        <taxon>rosids</taxon>
        <taxon>malvids</taxon>
        <taxon>Brassicales</taxon>
        <taxon>Brassicaceae</taxon>
        <taxon>Brassiceae</taxon>
        <taxon>Brassica</taxon>
    </lineage>
</organism>
<feature type="region of interest" description="Disordered" evidence="1">
    <location>
        <begin position="1"/>
        <end position="51"/>
    </location>
</feature>
<sequence>MEEMRQDITRMQTQRAAKTTTPTSIDRNISPSIDDDPSPTNPTKSKPDSYTRVEVDQMLEEIYRTLGVAEDMLDRRCDDIYFPWDITIKESTSIDRHIKISTDSHRRPSIDEATPTDRGQLVTKVTSDTSDTINHGEEISDDTYTTLVRHQFELECLGDRLQKIENATATMKDK</sequence>
<dbReference type="Proteomes" id="UP000712281">
    <property type="component" value="Unassembled WGS sequence"/>
</dbReference>
<evidence type="ECO:0000313" key="2">
    <source>
        <dbReference type="EMBL" id="KAF2617899.1"/>
    </source>
</evidence>
<evidence type="ECO:0000313" key="3">
    <source>
        <dbReference type="Proteomes" id="UP000712281"/>
    </source>
</evidence>
<name>A0A3N6Q446_BRACR</name>
<dbReference type="AlphaFoldDB" id="A0A3N6Q446"/>
<proteinExistence type="predicted"/>
<reference evidence="2" key="1">
    <citation type="submission" date="2019-12" db="EMBL/GenBank/DDBJ databases">
        <title>Genome sequencing and annotation of Brassica cretica.</title>
        <authorList>
            <person name="Studholme D.J."/>
            <person name="Sarris P.F."/>
        </authorList>
    </citation>
    <scope>NUCLEOTIDE SEQUENCE</scope>
    <source>
        <strain evidence="2">PFS-001/15</strain>
        <tissue evidence="2">Leaf</tissue>
    </source>
</reference>
<feature type="compositionally biased region" description="Polar residues" evidence="1">
    <location>
        <begin position="9"/>
        <end position="31"/>
    </location>
</feature>
<gene>
    <name evidence="2" type="ORF">F2Q68_00040136</name>
</gene>
<dbReference type="EMBL" id="QGKW02000007">
    <property type="protein sequence ID" value="KAF2617899.1"/>
    <property type="molecule type" value="Genomic_DNA"/>
</dbReference>
<comment type="caution">
    <text evidence="2">The sequence shown here is derived from an EMBL/GenBank/DDBJ whole genome shotgun (WGS) entry which is preliminary data.</text>
</comment>